<feature type="compositionally biased region" description="Basic and acidic residues" evidence="1">
    <location>
        <begin position="33"/>
        <end position="43"/>
    </location>
</feature>
<dbReference type="InterPro" id="IPR001623">
    <property type="entry name" value="DnaJ_domain"/>
</dbReference>
<dbReference type="Pfam" id="PF00226">
    <property type="entry name" value="DnaJ"/>
    <property type="match status" value="1"/>
</dbReference>
<dbReference type="SUPFAM" id="SSF46565">
    <property type="entry name" value="Chaperone J-domain"/>
    <property type="match status" value="1"/>
</dbReference>
<feature type="domain" description="J" evidence="2">
    <location>
        <begin position="151"/>
        <end position="208"/>
    </location>
</feature>
<evidence type="ECO:0000313" key="4">
    <source>
        <dbReference type="Proteomes" id="UP001176471"/>
    </source>
</evidence>
<gene>
    <name evidence="3" type="ORF">Q4610_12990</name>
</gene>
<feature type="region of interest" description="Disordered" evidence="1">
    <location>
        <begin position="1"/>
        <end position="52"/>
    </location>
</feature>
<dbReference type="Proteomes" id="UP001176471">
    <property type="component" value="Unassembled WGS sequence"/>
</dbReference>
<sequence>MSSDPFSTRRFNRFHGRVEGDRPCAVPGCPEAGEFRAPPEETSRATPSGARQDGPRWRWLCLEHVRQFNQGYNFFTGMTPDEIAAAQRPYAGWERETRAFSTNGASPPPKWSDFQDPLDAIGAKFRERVAKARADAQMRQDGQFLSAEDRKALSVMGLGVDADRKALRTRYTQLLRRYHPDHNGGDRSHEGALQGVIEAYGHLRKAAAFA</sequence>
<comment type="caution">
    <text evidence="3">The sequence shown here is derived from an EMBL/GenBank/DDBJ whole genome shotgun (WGS) entry which is preliminary data.</text>
</comment>
<dbReference type="SMART" id="SM00271">
    <property type="entry name" value="DnaJ"/>
    <property type="match status" value="1"/>
</dbReference>
<dbReference type="Gene3D" id="1.10.287.110">
    <property type="entry name" value="DnaJ domain"/>
    <property type="match status" value="1"/>
</dbReference>
<organism evidence="3 4">
    <name type="scientific">Sphingobium cyanobacteriorum</name>
    <dbReference type="NCBI Taxonomy" id="3063954"/>
    <lineage>
        <taxon>Bacteria</taxon>
        <taxon>Pseudomonadati</taxon>
        <taxon>Pseudomonadota</taxon>
        <taxon>Alphaproteobacteria</taxon>
        <taxon>Sphingomonadales</taxon>
        <taxon>Sphingomonadaceae</taxon>
        <taxon>Sphingobium</taxon>
    </lineage>
</organism>
<evidence type="ECO:0000313" key="3">
    <source>
        <dbReference type="EMBL" id="MDO7835963.1"/>
    </source>
</evidence>
<dbReference type="InterPro" id="IPR036869">
    <property type="entry name" value="J_dom_sf"/>
</dbReference>
<name>A0ABT8ZN65_9SPHN</name>
<protein>
    <submittedName>
        <fullName evidence="3">J domain-containing protein</fullName>
    </submittedName>
</protein>
<reference evidence="3" key="1">
    <citation type="submission" date="2023-07" db="EMBL/GenBank/DDBJ databases">
        <title>Bacterial whole genome sequence for Sphingobium sp. HBC34.</title>
        <authorList>
            <person name="Le V."/>
            <person name="Ko S.-R."/>
            <person name="Ahn C.-Y."/>
            <person name="Oh H.-M."/>
        </authorList>
    </citation>
    <scope>NUCLEOTIDE SEQUENCE</scope>
    <source>
        <strain evidence="3">HBC34</strain>
    </source>
</reference>
<dbReference type="EMBL" id="JAUQOM010000006">
    <property type="protein sequence ID" value="MDO7835963.1"/>
    <property type="molecule type" value="Genomic_DNA"/>
</dbReference>
<dbReference type="CDD" id="cd06257">
    <property type="entry name" value="DnaJ"/>
    <property type="match status" value="1"/>
</dbReference>
<dbReference type="PROSITE" id="PS50076">
    <property type="entry name" value="DNAJ_2"/>
    <property type="match status" value="1"/>
</dbReference>
<accession>A0ABT8ZN65</accession>
<evidence type="ECO:0000256" key="1">
    <source>
        <dbReference type="SAM" id="MobiDB-lite"/>
    </source>
</evidence>
<evidence type="ECO:0000259" key="2">
    <source>
        <dbReference type="PROSITE" id="PS50076"/>
    </source>
</evidence>
<proteinExistence type="predicted"/>
<keyword evidence="4" id="KW-1185">Reference proteome</keyword>
<dbReference type="RefSeq" id="WP_304536386.1">
    <property type="nucleotide sequence ID" value="NZ_JAUQOM010000006.1"/>
</dbReference>